<accession>A0ABN8XJ67</accession>
<dbReference type="Pfam" id="PF06762">
    <property type="entry name" value="LMF1"/>
    <property type="match status" value="1"/>
</dbReference>
<keyword evidence="4" id="KW-1185">Reference proteome</keyword>
<reference evidence="3" key="1">
    <citation type="submission" date="2023-04" db="EMBL/GenBank/DDBJ databases">
        <authorList>
            <consortium name="ELIXIR-Norway"/>
        </authorList>
    </citation>
    <scope>NUCLEOTIDE SEQUENCE [LARGE SCALE GENOMIC DNA]</scope>
</reference>
<comment type="subcellular location">
    <subcellularLocation>
        <location evidence="1">Endoplasmic reticulum membrane</location>
        <topology evidence="1">Multi-pass membrane protein</topology>
    </subcellularLocation>
</comment>
<dbReference type="PANTHER" id="PTHR14463:SF10">
    <property type="entry name" value="LIPASE MATURATION FACTOR 1"/>
    <property type="match status" value="1"/>
</dbReference>
<gene>
    <name evidence="3" type="ORF">MRATA1EN1_LOCUS30789</name>
</gene>
<dbReference type="InterPro" id="IPR009613">
    <property type="entry name" value="LMF"/>
</dbReference>
<dbReference type="EMBL" id="CATKSN020000164">
    <property type="protein sequence ID" value="CAI9149171.1"/>
    <property type="molecule type" value="Genomic_DNA"/>
</dbReference>
<feature type="non-terminal residue" evidence="3">
    <location>
        <position position="269"/>
    </location>
</feature>
<keyword evidence="1" id="KW-0256">Endoplasmic reticulum</keyword>
<proteinExistence type="inferred from homology"/>
<evidence type="ECO:0000256" key="1">
    <source>
        <dbReference type="RuleBase" id="RU361229"/>
    </source>
</evidence>
<comment type="caution">
    <text evidence="1">Lacks conserved residue(s) required for the propagation of feature annotation.</text>
</comment>
<protein>
    <recommendedName>
        <fullName evidence="1">Lipase maturation factor</fullName>
    </recommendedName>
</protein>
<keyword evidence="1" id="KW-0472">Membrane</keyword>
<name>A0ABN8XJ67_RANTA</name>
<dbReference type="Proteomes" id="UP001176941">
    <property type="component" value="Unassembled WGS sequence"/>
</dbReference>
<evidence type="ECO:0000259" key="2">
    <source>
        <dbReference type="Pfam" id="PF06762"/>
    </source>
</evidence>
<evidence type="ECO:0000313" key="4">
    <source>
        <dbReference type="Proteomes" id="UP001176941"/>
    </source>
</evidence>
<comment type="function">
    <text evidence="1">Involved in the maturation of specific proteins in the endoplasmic reticulum.</text>
</comment>
<dbReference type="InterPro" id="IPR057434">
    <property type="entry name" value="LMF1/2_N"/>
</dbReference>
<dbReference type="PANTHER" id="PTHR14463">
    <property type="entry name" value="LIPASE MATURATION FACTOR"/>
    <property type="match status" value="1"/>
</dbReference>
<organism evidence="3 4">
    <name type="scientific">Rangifer tarandus platyrhynchus</name>
    <name type="common">Svalbard reindeer</name>
    <dbReference type="NCBI Taxonomy" id="3082113"/>
    <lineage>
        <taxon>Eukaryota</taxon>
        <taxon>Metazoa</taxon>
        <taxon>Chordata</taxon>
        <taxon>Craniata</taxon>
        <taxon>Vertebrata</taxon>
        <taxon>Euteleostomi</taxon>
        <taxon>Mammalia</taxon>
        <taxon>Eutheria</taxon>
        <taxon>Laurasiatheria</taxon>
        <taxon>Artiodactyla</taxon>
        <taxon>Ruminantia</taxon>
        <taxon>Pecora</taxon>
        <taxon>Cervidae</taxon>
        <taxon>Odocoileinae</taxon>
        <taxon>Rangifer</taxon>
    </lineage>
</organism>
<comment type="similarity">
    <text evidence="1">Belongs to the lipase maturation factor family.</text>
</comment>
<comment type="caution">
    <text evidence="3">The sequence shown here is derived from an EMBL/GenBank/DDBJ whole genome shotgun (WGS) entry which is preliminary data.</text>
</comment>
<feature type="transmembrane region" description="Helical" evidence="1">
    <location>
        <begin position="204"/>
        <end position="226"/>
    </location>
</feature>
<feature type="domain" description="Lipase maturation factor 1/2 N-terminal" evidence="2">
    <location>
        <begin position="134"/>
        <end position="246"/>
    </location>
</feature>
<keyword evidence="1" id="KW-1133">Transmembrane helix</keyword>
<evidence type="ECO:0000313" key="3">
    <source>
        <dbReference type="EMBL" id="CAI9149171.1"/>
    </source>
</evidence>
<keyword evidence="1" id="KW-0812">Transmembrane</keyword>
<sequence length="269" mass="29670">MAALSIMKKHTCASFSPLCRPTYTFGDLLLEALETYGSTTCVCTGYLVLCHTWKREAKSSRSLAGAALSGSRGGAAAVHAKDQTLSIPSDAALMHPTGSVHDQVYVRAYSASMIDSPQLLVPALLYHFSIGILSPFSRQHACAHPQSALWGSRWLLFRLLVGSCLTKLRSKSNVWRDFTVFDSLYATQPLPNPFSWYLHQEAHLVHATAAVAVLIVECVAGFMLLLPVRSCRLLAACAHLLLQLWCKLHKQRTQHATYIYCHTEVVITI</sequence>